<organism evidence="1 2">
    <name type="scientific">Paenibacillus zeirhizosphaerae</name>
    <dbReference type="NCBI Taxonomy" id="2987519"/>
    <lineage>
        <taxon>Bacteria</taxon>
        <taxon>Bacillati</taxon>
        <taxon>Bacillota</taxon>
        <taxon>Bacilli</taxon>
        <taxon>Bacillales</taxon>
        <taxon>Paenibacillaceae</taxon>
        <taxon>Paenibacillus</taxon>
    </lineage>
</organism>
<sequence length="126" mass="14019">MKSIIMIVLIAILTGCGEQNVGDKTTSTGDILANEMIQKDASADFFILNDRVYVRKEEIQDGTDKLGELVGSIESNYSTEGKFKNLMSTRLSIGTEIYRFKNKNTTDQVIAKENDKLIIYEALSEG</sequence>
<dbReference type="RefSeq" id="WP_305754397.1">
    <property type="nucleotide sequence ID" value="NZ_JAPCKK010000014.1"/>
</dbReference>
<evidence type="ECO:0000313" key="1">
    <source>
        <dbReference type="EMBL" id="MDP4096777.1"/>
    </source>
</evidence>
<comment type="caution">
    <text evidence="1">The sequence shown here is derived from an EMBL/GenBank/DDBJ whole genome shotgun (WGS) entry which is preliminary data.</text>
</comment>
<keyword evidence="2" id="KW-1185">Reference proteome</keyword>
<dbReference type="PROSITE" id="PS51257">
    <property type="entry name" value="PROKAR_LIPOPROTEIN"/>
    <property type="match status" value="1"/>
</dbReference>
<reference evidence="1 2" key="1">
    <citation type="submission" date="2022-10" db="EMBL/GenBank/DDBJ databases">
        <title>Paenibacillus description and whole genome data of maize root bacterial community.</title>
        <authorList>
            <person name="Marton D."/>
            <person name="Farkas M."/>
            <person name="Cserhati M."/>
        </authorList>
    </citation>
    <scope>NUCLEOTIDE SEQUENCE [LARGE SCALE GENOMIC DNA]</scope>
    <source>
        <strain evidence="1 2">P96</strain>
    </source>
</reference>
<dbReference type="Proteomes" id="UP001241848">
    <property type="component" value="Unassembled WGS sequence"/>
</dbReference>
<accession>A0ABT9FQR7</accession>
<dbReference type="EMBL" id="JAPCKK010000014">
    <property type="protein sequence ID" value="MDP4096777.1"/>
    <property type="molecule type" value="Genomic_DNA"/>
</dbReference>
<evidence type="ECO:0000313" key="2">
    <source>
        <dbReference type="Proteomes" id="UP001241848"/>
    </source>
</evidence>
<proteinExistence type="predicted"/>
<gene>
    <name evidence="1" type="ORF">OIN60_08325</name>
</gene>
<protein>
    <submittedName>
        <fullName evidence="1">Uncharacterized protein</fullName>
    </submittedName>
</protein>
<name>A0ABT9FQR7_9BACL</name>